<sequence length="128" mass="14744">MHGDRMPERCVKKIGKDIRNRWSLAADKFYVLGEAAFDEKSATYRVSDPSSMVENWEVLTPNGRKAALVALMEVIINVSIMRYSYNVPIAYVLETKQLNQKQLIRYLNLFCTLAYFITIAICKCQEVN</sequence>
<dbReference type="Proteomes" id="UP000504606">
    <property type="component" value="Unplaced"/>
</dbReference>
<protein>
    <submittedName>
        <fullName evidence="3">Uncharacterized protein LOC113203053</fullName>
    </submittedName>
</protein>
<organism evidence="2 3">
    <name type="scientific">Frankliniella occidentalis</name>
    <name type="common">Western flower thrips</name>
    <name type="synonym">Euthrips occidentalis</name>
    <dbReference type="NCBI Taxonomy" id="133901"/>
    <lineage>
        <taxon>Eukaryota</taxon>
        <taxon>Metazoa</taxon>
        <taxon>Ecdysozoa</taxon>
        <taxon>Arthropoda</taxon>
        <taxon>Hexapoda</taxon>
        <taxon>Insecta</taxon>
        <taxon>Pterygota</taxon>
        <taxon>Neoptera</taxon>
        <taxon>Paraneoptera</taxon>
        <taxon>Thysanoptera</taxon>
        <taxon>Terebrantia</taxon>
        <taxon>Thripoidea</taxon>
        <taxon>Thripidae</taxon>
        <taxon>Frankliniella</taxon>
    </lineage>
</organism>
<keyword evidence="1" id="KW-1133">Transmembrane helix</keyword>
<evidence type="ECO:0000313" key="3">
    <source>
        <dbReference type="RefSeq" id="XP_026273319.1"/>
    </source>
</evidence>
<evidence type="ECO:0000313" key="2">
    <source>
        <dbReference type="Proteomes" id="UP000504606"/>
    </source>
</evidence>
<dbReference type="RefSeq" id="XP_026273319.1">
    <property type="nucleotide sequence ID" value="XM_026417534.2"/>
</dbReference>
<keyword evidence="1" id="KW-0472">Membrane</keyword>
<dbReference type="GeneID" id="113203053"/>
<accession>A0A6J1RWH8</accession>
<evidence type="ECO:0000256" key="1">
    <source>
        <dbReference type="SAM" id="Phobius"/>
    </source>
</evidence>
<dbReference type="AlphaFoldDB" id="A0A6J1RWH8"/>
<gene>
    <name evidence="3" type="primary">LOC113203053</name>
</gene>
<keyword evidence="2" id="KW-1185">Reference proteome</keyword>
<keyword evidence="1" id="KW-0812">Transmembrane</keyword>
<name>A0A6J1RWH8_FRAOC</name>
<proteinExistence type="predicted"/>
<dbReference type="KEGG" id="foc:113203053"/>
<reference evidence="3" key="1">
    <citation type="submission" date="2025-08" db="UniProtKB">
        <authorList>
            <consortium name="RefSeq"/>
        </authorList>
    </citation>
    <scope>IDENTIFICATION</scope>
    <source>
        <tissue evidence="3">Whole organism</tissue>
    </source>
</reference>
<feature type="transmembrane region" description="Helical" evidence="1">
    <location>
        <begin position="103"/>
        <end position="122"/>
    </location>
</feature>